<dbReference type="InterPro" id="IPR011642">
    <property type="entry name" value="Gate_dom"/>
</dbReference>
<feature type="domain" description="Nucleoside transporter/FeoB GTPase Gate" evidence="2">
    <location>
        <begin position="121"/>
        <end position="221"/>
    </location>
</feature>
<sequence>MTASAKATPGLWRLFVYSAIGAIVFFLPVPFRGKNTILLDHMVTLVREALGPAVGWVVAALVLYGTVRTLRHTSWRNPTQAIFALLSVMGLGVAAMILTGTLPAALSRPDLVPFLWEKIAIPVALIIPLGSAFLALLVSFGLMEFVGVLMQPIMRPLWRTPGRSAIDAVTSFVGSYSLGMLITDRVYRQGRYTAREAAIIATGFSTVSAAFMVVVAGTLGLMDYWGQYFSVSLLVTFAVTAITVWIPPLSTIPAEHYPGSTPDPEPRITTGRVAAAWAASKEALRAAPSLGRAVGENFLDGVRMSAAVAPSILSVGVIGLVLATYTRVFDLLGYLFYPFAWLARLPEPLLAGKASALGIAEMLLPATVVADQESLVLRFVIGVVSVSAVIFFSGLVPCIMATSVPLRIWHLVVIWFERVALSILLATPLAYLLLP</sequence>
<keyword evidence="1" id="KW-1133">Transmembrane helix</keyword>
<keyword evidence="1" id="KW-0812">Transmembrane</keyword>
<gene>
    <name evidence="3" type="ORF">V5S96_11265</name>
</gene>
<proteinExistence type="predicted"/>
<feature type="transmembrane region" description="Helical" evidence="1">
    <location>
        <begin position="375"/>
        <end position="396"/>
    </location>
</feature>
<feature type="transmembrane region" description="Helical" evidence="1">
    <location>
        <begin position="197"/>
        <end position="219"/>
    </location>
</feature>
<feature type="transmembrane region" description="Helical" evidence="1">
    <location>
        <begin position="408"/>
        <end position="434"/>
    </location>
</feature>
<keyword evidence="1" id="KW-0472">Membrane</keyword>
<feature type="transmembrane region" description="Helical" evidence="1">
    <location>
        <begin position="12"/>
        <end position="29"/>
    </location>
</feature>
<protein>
    <submittedName>
        <fullName evidence="3">YjiH family protein</fullName>
    </submittedName>
</protein>
<reference evidence="3 4" key="1">
    <citation type="submission" date="2024-02" db="EMBL/GenBank/DDBJ databases">
        <title>Whole genome sequencing and characterization of Corynebacterium isolated from the ocular surface of dry eye disease sufferers.</title>
        <authorList>
            <person name="Naqvi M."/>
        </authorList>
    </citation>
    <scope>NUCLEOTIDE SEQUENCE [LARGE SCALE GENOMIC DNA]</scope>
    <source>
        <strain evidence="3 4">PCRF</strain>
    </source>
</reference>
<dbReference type="EMBL" id="JBAHVJ010000014">
    <property type="protein sequence ID" value="MEJ4100930.1"/>
    <property type="molecule type" value="Genomic_DNA"/>
</dbReference>
<comment type="caution">
    <text evidence="3">The sequence shown here is derived from an EMBL/GenBank/DDBJ whole genome shotgun (WGS) entry which is preliminary data.</text>
</comment>
<feature type="transmembrane region" description="Helical" evidence="1">
    <location>
        <begin position="225"/>
        <end position="246"/>
    </location>
</feature>
<organism evidence="3 4">
    <name type="scientific">Corynebacterium mastitidis</name>
    <dbReference type="NCBI Taxonomy" id="161890"/>
    <lineage>
        <taxon>Bacteria</taxon>
        <taxon>Bacillati</taxon>
        <taxon>Actinomycetota</taxon>
        <taxon>Actinomycetes</taxon>
        <taxon>Mycobacteriales</taxon>
        <taxon>Corynebacteriaceae</taxon>
        <taxon>Corynebacterium</taxon>
    </lineage>
</organism>
<feature type="transmembrane region" description="Helical" evidence="1">
    <location>
        <begin position="312"/>
        <end position="337"/>
    </location>
</feature>
<feature type="transmembrane region" description="Helical" evidence="1">
    <location>
        <begin position="79"/>
        <end position="99"/>
    </location>
</feature>
<evidence type="ECO:0000259" key="2">
    <source>
        <dbReference type="Pfam" id="PF07670"/>
    </source>
</evidence>
<accession>A0ABU8P1E7</accession>
<evidence type="ECO:0000313" key="3">
    <source>
        <dbReference type="EMBL" id="MEJ4100930.1"/>
    </source>
</evidence>
<evidence type="ECO:0000256" key="1">
    <source>
        <dbReference type="SAM" id="Phobius"/>
    </source>
</evidence>
<dbReference type="Pfam" id="PF07670">
    <property type="entry name" value="Gate"/>
    <property type="match status" value="1"/>
</dbReference>
<keyword evidence="4" id="KW-1185">Reference proteome</keyword>
<dbReference type="Proteomes" id="UP001359781">
    <property type="component" value="Unassembled WGS sequence"/>
</dbReference>
<name>A0ABU8P1E7_9CORY</name>
<evidence type="ECO:0000313" key="4">
    <source>
        <dbReference type="Proteomes" id="UP001359781"/>
    </source>
</evidence>
<feature type="transmembrane region" description="Helical" evidence="1">
    <location>
        <begin position="119"/>
        <end position="149"/>
    </location>
</feature>
<dbReference type="RefSeq" id="WP_337889066.1">
    <property type="nucleotide sequence ID" value="NZ_JBAHVI010000001.1"/>
</dbReference>
<feature type="transmembrane region" description="Helical" evidence="1">
    <location>
        <begin position="49"/>
        <end position="67"/>
    </location>
</feature>